<dbReference type="OrthoDB" id="9803968at2"/>
<dbReference type="InterPro" id="IPR042099">
    <property type="entry name" value="ANL_N_sf"/>
</dbReference>
<dbReference type="InterPro" id="IPR020845">
    <property type="entry name" value="AMP-binding_CS"/>
</dbReference>
<name>A0A7T4EHC8_9CORY</name>
<dbReference type="PROSITE" id="PS00455">
    <property type="entry name" value="AMP_BINDING"/>
    <property type="match status" value="1"/>
</dbReference>
<dbReference type="PANTHER" id="PTHR24096">
    <property type="entry name" value="LONG-CHAIN-FATTY-ACID--COA LIGASE"/>
    <property type="match status" value="1"/>
</dbReference>
<accession>A0A7T4EHC8</accession>
<proteinExistence type="inferred from homology"/>
<evidence type="ECO:0000259" key="4">
    <source>
        <dbReference type="Pfam" id="PF13193"/>
    </source>
</evidence>
<dbReference type="AlphaFoldDB" id="A0A7T4EHC8"/>
<dbReference type="GO" id="GO:0016405">
    <property type="term" value="F:CoA-ligase activity"/>
    <property type="evidence" value="ECO:0007669"/>
    <property type="project" value="TreeGrafter"/>
</dbReference>
<gene>
    <name evidence="5" type="ORF">I6I10_05445</name>
</gene>
<feature type="domain" description="AMP-dependent synthetase/ligase" evidence="3">
    <location>
        <begin position="122"/>
        <end position="335"/>
    </location>
</feature>
<evidence type="ECO:0000256" key="1">
    <source>
        <dbReference type="ARBA" id="ARBA00006432"/>
    </source>
</evidence>
<dbReference type="Pfam" id="PF13193">
    <property type="entry name" value="AMP-binding_C"/>
    <property type="match status" value="1"/>
</dbReference>
<dbReference type="RefSeq" id="WP_084036112.1">
    <property type="nucleotide sequence ID" value="NZ_CP066007.1"/>
</dbReference>
<dbReference type="GeneID" id="92760822"/>
<sequence length="469" mass="49968">MTALSYPEETLPELVFSHQNELTATAMIDTNRSITFGDLALEIEHVAAGLRAVGIEPGDVVGVRLANSIDFAAAFHACIVAGVIVMPIGGEVPDDPRPAYIMDTSTYPALAACEERIEIGSVPVNLDGPCCYPISSGTTGAPKVVVLTHRNLVANTVQFGAKVPVPHGSVCQSVLPFSHIYGLTALLNVPLYLGATVVAMPFEAERFITAHEKYHVHTTFIAPPLATLLARHPLVDSTDFSSLKYMIVGAAALNVADGTKAAERTGSRMLQGYGMTEASPVTHLTTASTTPLSSIGHPLPDTEQRIVDPGTITDVPQGEVGELWVAGPQVMAGYYHNPTATDATLVGRWLRTGDLARVLPGGEVEIVDRLKDVIKYHGYQVSPVKLEALITACPGVTDAAVVRELHDGEEIPAAYVVGTATAEQIMAFVAERVPGYEKIRAVHHVEAIPRSAAGKILRRELRARDTQVS</sequence>
<dbReference type="InterPro" id="IPR025110">
    <property type="entry name" value="AMP-bd_C"/>
</dbReference>
<feature type="domain" description="AMP-dependent synthetase/ligase" evidence="3">
    <location>
        <begin position="23"/>
        <end position="105"/>
    </location>
</feature>
<feature type="domain" description="AMP-binding enzyme C-terminal" evidence="4">
    <location>
        <begin position="385"/>
        <end position="455"/>
    </location>
</feature>
<dbReference type="PANTHER" id="PTHR24096:SF149">
    <property type="entry name" value="AMP-BINDING DOMAIN-CONTAINING PROTEIN-RELATED"/>
    <property type="match status" value="1"/>
</dbReference>
<evidence type="ECO:0000259" key="3">
    <source>
        <dbReference type="Pfam" id="PF00501"/>
    </source>
</evidence>
<dbReference type="InterPro" id="IPR000873">
    <property type="entry name" value="AMP-dep_synth/lig_dom"/>
</dbReference>
<dbReference type="Gene3D" id="3.40.50.12780">
    <property type="entry name" value="N-terminal domain of ligase-like"/>
    <property type="match status" value="1"/>
</dbReference>
<evidence type="ECO:0000313" key="6">
    <source>
        <dbReference type="Proteomes" id="UP000596145"/>
    </source>
</evidence>
<dbReference type="SUPFAM" id="SSF56801">
    <property type="entry name" value="Acetyl-CoA synthetase-like"/>
    <property type="match status" value="1"/>
</dbReference>
<dbReference type="EMBL" id="CP066007">
    <property type="protein sequence ID" value="QQB47337.1"/>
    <property type="molecule type" value="Genomic_DNA"/>
</dbReference>
<dbReference type="Proteomes" id="UP000596145">
    <property type="component" value="Chromosome"/>
</dbReference>
<comment type="similarity">
    <text evidence="1">Belongs to the ATP-dependent AMP-binding enzyme family.</text>
</comment>
<keyword evidence="2" id="KW-0436">Ligase</keyword>
<dbReference type="Gene3D" id="3.30.300.30">
    <property type="match status" value="1"/>
</dbReference>
<protein>
    <submittedName>
        <fullName evidence="5">AMP-binding protein</fullName>
    </submittedName>
</protein>
<evidence type="ECO:0000313" key="5">
    <source>
        <dbReference type="EMBL" id="QQB47337.1"/>
    </source>
</evidence>
<reference evidence="5 6" key="1">
    <citation type="submission" date="2020-12" db="EMBL/GenBank/DDBJ databases">
        <title>FDA dAtabase for Regulatory Grade micrObial Sequences (FDA-ARGOS): Supporting development and validation of Infectious Disease Dx tests.</title>
        <authorList>
            <person name="Sproer C."/>
            <person name="Gronow S."/>
            <person name="Severitt S."/>
            <person name="Schroder I."/>
            <person name="Tallon L."/>
            <person name="Sadzewicz L."/>
            <person name="Zhao X."/>
            <person name="Boylan J."/>
            <person name="Ott S."/>
            <person name="Bowen H."/>
            <person name="Vavikolanu K."/>
            <person name="Mehta A."/>
            <person name="Aluvathingal J."/>
            <person name="Nadendla S."/>
            <person name="Lowell S."/>
            <person name="Myers T."/>
            <person name="Yan Y."/>
            <person name="Sichtig H."/>
        </authorList>
    </citation>
    <scope>NUCLEOTIDE SEQUENCE [LARGE SCALE GENOMIC DNA]</scope>
    <source>
        <strain evidence="5 6">FDAARGOS_1053</strain>
    </source>
</reference>
<dbReference type="InterPro" id="IPR045851">
    <property type="entry name" value="AMP-bd_C_sf"/>
</dbReference>
<organism evidence="5 6">
    <name type="scientific">Corynebacterium glucuronolyticum</name>
    <dbReference type="NCBI Taxonomy" id="39791"/>
    <lineage>
        <taxon>Bacteria</taxon>
        <taxon>Bacillati</taxon>
        <taxon>Actinomycetota</taxon>
        <taxon>Actinomycetes</taxon>
        <taxon>Mycobacteriales</taxon>
        <taxon>Corynebacteriaceae</taxon>
        <taxon>Corynebacterium</taxon>
    </lineage>
</organism>
<dbReference type="Pfam" id="PF00501">
    <property type="entry name" value="AMP-binding"/>
    <property type="match status" value="2"/>
</dbReference>
<evidence type="ECO:0000256" key="2">
    <source>
        <dbReference type="ARBA" id="ARBA00022598"/>
    </source>
</evidence>